<evidence type="ECO:0000256" key="1">
    <source>
        <dbReference type="NCBIfam" id="TIGR00502"/>
    </source>
</evidence>
<keyword evidence="3" id="KW-0378">Hydrolase</keyword>
<gene>
    <name evidence="3" type="primary">nagB</name>
    <name evidence="3" type="ORF">M9189_12490</name>
</gene>
<dbReference type="EC" id="3.5.99.6" evidence="1"/>
<evidence type="ECO:0000313" key="4">
    <source>
        <dbReference type="Proteomes" id="UP001056426"/>
    </source>
</evidence>
<dbReference type="InterPro" id="IPR004547">
    <property type="entry name" value="Glucosamine6P_isomerase"/>
</dbReference>
<reference evidence="3" key="1">
    <citation type="submission" date="2022-05" db="EMBL/GenBank/DDBJ databases">
        <authorList>
            <person name="Sun X."/>
        </authorList>
    </citation>
    <scope>NUCLEOTIDE SEQUENCE</scope>
    <source>
        <strain evidence="3">Ai-910</strain>
    </source>
</reference>
<name>A0A9J6ZP27_9BACT</name>
<dbReference type="EMBL" id="CP098400">
    <property type="protein sequence ID" value="URW79666.1"/>
    <property type="molecule type" value="Genomic_DNA"/>
</dbReference>
<dbReference type="Proteomes" id="UP001056426">
    <property type="component" value="Chromosome"/>
</dbReference>
<sequence>MENQTIVGQQTKVNTQIFDTPEEGARYVAAKIAAFINKRNSEGLPTVLGLATGNTPIPLYMELVRLHKEEGLSFKKVISFNLDEYYPISPDDVNSYHYFMFKHLFSHIDIDRANVHIPVGTLAEHMINEYCEGYERMIREAGGIDIQILGIGRAGHIGFNEPGSQLNDITRLVTLNPLTISDAAGDFGGAEFVPRKALTMGVRTIMEARKVFLLGWGEKKTEILAKAIEGQVGIEVPASFLQKHKDTEFILDKGAASKLACCKY</sequence>
<dbReference type="AlphaFoldDB" id="A0A9J6ZP27"/>
<dbReference type="PANTHER" id="PTHR42892:SF1">
    <property type="entry name" value="GLUCOSAMINE-6-PHOSPHATE ISOMERASE"/>
    <property type="match status" value="1"/>
</dbReference>
<dbReference type="CDD" id="cd01399">
    <property type="entry name" value="GlcN6P_deaminase"/>
    <property type="match status" value="1"/>
</dbReference>
<evidence type="ECO:0000313" key="3">
    <source>
        <dbReference type="EMBL" id="URW79666.1"/>
    </source>
</evidence>
<dbReference type="NCBIfam" id="TIGR00502">
    <property type="entry name" value="nagB"/>
    <property type="match status" value="1"/>
</dbReference>
<dbReference type="Gene3D" id="3.40.50.1360">
    <property type="match status" value="1"/>
</dbReference>
<dbReference type="KEGG" id="alkq:M9189_12490"/>
<dbReference type="SUPFAM" id="SSF100950">
    <property type="entry name" value="NagB/RpiA/CoA transferase-like"/>
    <property type="match status" value="1"/>
</dbReference>
<proteinExistence type="predicted"/>
<dbReference type="GO" id="GO:0006046">
    <property type="term" value="P:N-acetylglucosamine catabolic process"/>
    <property type="evidence" value="ECO:0007669"/>
    <property type="project" value="UniProtKB-UniRule"/>
</dbReference>
<reference evidence="3" key="2">
    <citation type="submission" date="2022-06" db="EMBL/GenBank/DDBJ databases">
        <title>Xiashengella guii gen. nov. sp. nov., a bacterium isolated form anaerobic digestion tank.</title>
        <authorList>
            <person name="Huang H."/>
        </authorList>
    </citation>
    <scope>NUCLEOTIDE SEQUENCE</scope>
    <source>
        <strain evidence="3">Ai-910</strain>
    </source>
</reference>
<accession>A0A9J6ZP27</accession>
<keyword evidence="4" id="KW-1185">Reference proteome</keyword>
<dbReference type="InterPro" id="IPR052960">
    <property type="entry name" value="GlcN6P_deaminase-like"/>
</dbReference>
<dbReference type="InterPro" id="IPR037171">
    <property type="entry name" value="NagB/RpiA_transferase-like"/>
</dbReference>
<dbReference type="PANTHER" id="PTHR42892">
    <property type="entry name" value="GLUCOSAMINE-6-PHOSPHATE DEAMINASE-LIKE PROTEIN BT_0258-RELATED"/>
    <property type="match status" value="1"/>
</dbReference>
<dbReference type="Pfam" id="PF01182">
    <property type="entry name" value="Glucosamine_iso"/>
    <property type="match status" value="1"/>
</dbReference>
<organism evidence="3 4">
    <name type="scientific">Xiashengella succiniciproducens</name>
    <dbReference type="NCBI Taxonomy" id="2949635"/>
    <lineage>
        <taxon>Bacteria</taxon>
        <taxon>Pseudomonadati</taxon>
        <taxon>Bacteroidota</taxon>
        <taxon>Bacteroidia</taxon>
        <taxon>Marinilabiliales</taxon>
        <taxon>Marinilabiliaceae</taxon>
        <taxon>Xiashengella</taxon>
    </lineage>
</organism>
<dbReference type="GO" id="GO:0004342">
    <property type="term" value="F:glucosamine-6-phosphate deaminase activity"/>
    <property type="evidence" value="ECO:0007669"/>
    <property type="project" value="UniProtKB-UniRule"/>
</dbReference>
<dbReference type="InterPro" id="IPR006148">
    <property type="entry name" value="Glc/Gal-6P_isomerase"/>
</dbReference>
<protein>
    <recommendedName>
        <fullName evidence="1">Glucosamine-6-phosphate deaminase</fullName>
        <ecNumber evidence="1">3.5.99.6</ecNumber>
    </recommendedName>
</protein>
<evidence type="ECO:0000259" key="2">
    <source>
        <dbReference type="Pfam" id="PF01182"/>
    </source>
</evidence>
<feature type="domain" description="Glucosamine/galactosamine-6-phosphate isomerase" evidence="2">
    <location>
        <begin position="20"/>
        <end position="245"/>
    </location>
</feature>
<dbReference type="RefSeq" id="WP_250723691.1">
    <property type="nucleotide sequence ID" value="NZ_CP098400.1"/>
</dbReference>
<dbReference type="GO" id="GO:0005975">
    <property type="term" value="P:carbohydrate metabolic process"/>
    <property type="evidence" value="ECO:0007669"/>
    <property type="project" value="InterPro"/>
</dbReference>